<dbReference type="InterPro" id="IPR001296">
    <property type="entry name" value="Glyco_trans_1"/>
</dbReference>
<feature type="domain" description="Glycosyltransferase subfamily 4-like N-terminal" evidence="2">
    <location>
        <begin position="61"/>
        <end position="175"/>
    </location>
</feature>
<evidence type="ECO:0000313" key="4">
    <source>
        <dbReference type="Proteomes" id="UP000033854"/>
    </source>
</evidence>
<proteinExistence type="predicted"/>
<dbReference type="GO" id="GO:0016757">
    <property type="term" value="F:glycosyltransferase activity"/>
    <property type="evidence" value="ECO:0007669"/>
    <property type="project" value="InterPro"/>
</dbReference>
<dbReference type="Gene3D" id="3.40.50.2000">
    <property type="entry name" value="Glycogen Phosphorylase B"/>
    <property type="match status" value="2"/>
</dbReference>
<dbReference type="CDD" id="cd03801">
    <property type="entry name" value="GT4_PimA-like"/>
    <property type="match status" value="1"/>
</dbReference>
<dbReference type="PANTHER" id="PTHR45947:SF14">
    <property type="entry name" value="SLL1723 PROTEIN"/>
    <property type="match status" value="1"/>
</dbReference>
<dbReference type="EMBL" id="LCDA01000006">
    <property type="protein sequence ID" value="KKS42762.1"/>
    <property type="molecule type" value="Genomic_DNA"/>
</dbReference>
<dbReference type="SUPFAM" id="SSF53756">
    <property type="entry name" value="UDP-Glycosyltransferase/glycogen phosphorylase"/>
    <property type="match status" value="1"/>
</dbReference>
<dbReference type="AlphaFoldDB" id="A0A0G0Z1W6"/>
<evidence type="ECO:0000259" key="1">
    <source>
        <dbReference type="Pfam" id="PF00534"/>
    </source>
</evidence>
<gene>
    <name evidence="3" type="ORF">UV06_C0006G0032</name>
</gene>
<reference evidence="3 4" key="1">
    <citation type="journal article" date="2015" name="Nature">
        <title>rRNA introns, odd ribosomes, and small enigmatic genomes across a large radiation of phyla.</title>
        <authorList>
            <person name="Brown C.T."/>
            <person name="Hug L.A."/>
            <person name="Thomas B.C."/>
            <person name="Sharon I."/>
            <person name="Castelle C.J."/>
            <person name="Singh A."/>
            <person name="Wilkins M.J."/>
            <person name="Williams K.H."/>
            <person name="Banfield J.F."/>
        </authorList>
    </citation>
    <scope>NUCLEOTIDE SEQUENCE [LARGE SCALE GENOMIC DNA]</scope>
</reference>
<feature type="domain" description="Glycosyl transferase family 1" evidence="1">
    <location>
        <begin position="181"/>
        <end position="339"/>
    </location>
</feature>
<accession>A0A0G0Z1W6</accession>
<name>A0A0G0Z1W6_9BACT</name>
<dbReference type="InterPro" id="IPR050194">
    <property type="entry name" value="Glycosyltransferase_grp1"/>
</dbReference>
<organism evidence="3 4">
    <name type="scientific">Candidatus Collierbacteria bacterium GW2011_GWA2_42_17</name>
    <dbReference type="NCBI Taxonomy" id="1618378"/>
    <lineage>
        <taxon>Bacteria</taxon>
        <taxon>Candidatus Collieribacteriota</taxon>
    </lineage>
</organism>
<dbReference type="Pfam" id="PF00534">
    <property type="entry name" value="Glycos_transf_1"/>
    <property type="match status" value="1"/>
</dbReference>
<protein>
    <recommendedName>
        <fullName evidence="5">Glycosyl transferase group 1</fullName>
    </recommendedName>
</protein>
<evidence type="ECO:0000313" key="3">
    <source>
        <dbReference type="EMBL" id="KKS42762.1"/>
    </source>
</evidence>
<dbReference type="PANTHER" id="PTHR45947">
    <property type="entry name" value="SULFOQUINOVOSYL TRANSFERASE SQD2"/>
    <property type="match status" value="1"/>
</dbReference>
<dbReference type="Pfam" id="PF13439">
    <property type="entry name" value="Glyco_transf_4"/>
    <property type="match status" value="1"/>
</dbReference>
<dbReference type="Proteomes" id="UP000033854">
    <property type="component" value="Unassembled WGS sequence"/>
</dbReference>
<evidence type="ECO:0008006" key="5">
    <source>
        <dbReference type="Google" id="ProtNLM"/>
    </source>
</evidence>
<dbReference type="InterPro" id="IPR028098">
    <property type="entry name" value="Glyco_trans_4-like_N"/>
</dbReference>
<comment type="caution">
    <text evidence="3">The sequence shown here is derived from an EMBL/GenBank/DDBJ whole genome shotgun (WGS) entry which is preliminary data.</text>
</comment>
<sequence length="362" mass="41406">MKISIVRGAFLNPFELQNYSPLKDKYDITAISSKHPISSAIDLPLVKLWSPTDLPNFPFKYPILNRIFVDAQKLGNLEKIIKGSDIVHVAETYFGYTYQAIMAKRRGLVRRVISTVWEIIPFNNEGIKGRKKYKKLAYENVDRFIAVTEKAKEVLIKEGVKPEKISVVNMGIDLKKFHPHPFKKQTKDINILCVARLVPEKGITDLLEVFLLLKEKNPNIKLTFIGSGPLKKELIGYKNIFVKSLPYQKINKEYQRADIFCLPSRETKTWGEQYGMCLLEAMACGLPIVTTNSGAIPEVVGDVALISPHSNIKELRTNLEKLIYNEDLRHSLSIAARQRAEEKYDRQKIAEQIEEIYKSLAR</sequence>
<evidence type="ECO:0000259" key="2">
    <source>
        <dbReference type="Pfam" id="PF13439"/>
    </source>
</evidence>